<dbReference type="Gene3D" id="3.30.70.100">
    <property type="match status" value="1"/>
</dbReference>
<gene>
    <name evidence="11" type="ORF">A8L58_11105</name>
    <name evidence="10" type="ORF">AXH35_09665</name>
</gene>
<evidence type="ECO:0000256" key="5">
    <source>
        <dbReference type="ARBA" id="ARBA00022989"/>
    </source>
</evidence>
<feature type="transmembrane region" description="Helical" evidence="7">
    <location>
        <begin position="87"/>
        <end position="109"/>
    </location>
</feature>
<evidence type="ECO:0000256" key="1">
    <source>
        <dbReference type="ARBA" id="ARBA00004651"/>
    </source>
</evidence>
<evidence type="ECO:0000313" key="11">
    <source>
        <dbReference type="EMBL" id="AOZ48360.1"/>
    </source>
</evidence>
<dbReference type="Pfam" id="PF21082">
    <property type="entry name" value="MS_channel_3rd"/>
    <property type="match status" value="1"/>
</dbReference>
<feature type="domain" description="Mechanosensitive ion channel MscS" evidence="8">
    <location>
        <begin position="133"/>
        <end position="196"/>
    </location>
</feature>
<dbReference type="InterPro" id="IPR045276">
    <property type="entry name" value="YbiO_bact"/>
</dbReference>
<dbReference type="Gene3D" id="1.10.287.1260">
    <property type="match status" value="1"/>
</dbReference>
<dbReference type="AlphaFoldDB" id="A0A142KM17"/>
<dbReference type="InterPro" id="IPR010920">
    <property type="entry name" value="LSM_dom_sf"/>
</dbReference>
<dbReference type="InterPro" id="IPR011014">
    <property type="entry name" value="MscS_channel_TM-2"/>
</dbReference>
<dbReference type="GO" id="GO:0005886">
    <property type="term" value="C:plasma membrane"/>
    <property type="evidence" value="ECO:0007669"/>
    <property type="project" value="UniProtKB-SubCell"/>
</dbReference>
<dbReference type="KEGG" id="aaci:ASQ49_05430"/>
<comment type="similarity">
    <text evidence="2">Belongs to the MscS (TC 1.A.23) family.</text>
</comment>
<feature type="transmembrane region" description="Helical" evidence="7">
    <location>
        <begin position="20"/>
        <end position="36"/>
    </location>
</feature>
<protein>
    <submittedName>
        <fullName evidence="10">Mechanosensitive ion channel protein MscS</fullName>
    </submittedName>
</protein>
<evidence type="ECO:0000256" key="7">
    <source>
        <dbReference type="SAM" id="Phobius"/>
    </source>
</evidence>
<dbReference type="SUPFAM" id="SSF50182">
    <property type="entry name" value="Sm-like ribonucleoproteins"/>
    <property type="match status" value="1"/>
</dbReference>
<dbReference type="Pfam" id="PF00924">
    <property type="entry name" value="MS_channel_2nd"/>
    <property type="match status" value="1"/>
</dbReference>
<dbReference type="OrthoDB" id="4638917at2"/>
<evidence type="ECO:0000256" key="4">
    <source>
        <dbReference type="ARBA" id="ARBA00022692"/>
    </source>
</evidence>
<keyword evidence="4 7" id="KW-0812">Transmembrane</keyword>
<sequence>MKSDTAIFQSFTWLWPSTPIHLAIIIVVALVARWLMRKGIDQLIKWMNNRSARRPAPEVNRTGRAWSDIIGRGAERQAKRTTTMGRLLSNIGVAIILIIAIFSGFSAVGIQLTPIIASAGVAGIAIAFGAQSLVKDLLTGMFLIFEDQYGVGDVVEIDKLKGTVEEVGLRTTRIRDFNGMSWYLRNGEILKVGNVTQGWAQSIVDIGVHQSEDPQIVMRVIRKVLAEVDSDPEFAESLLEEPKVLGVTDISNGVMTFQVAVKCVAQTQFDVIRTIRRKIKDAFDEARIRGGFDDTRAKDTTK</sequence>
<evidence type="ECO:0000259" key="9">
    <source>
        <dbReference type="Pfam" id="PF21082"/>
    </source>
</evidence>
<reference evidence="11 13" key="1">
    <citation type="journal article" date="2016" name="Plant Dis.">
        <title>Improved production of propionic acid using genome shuffling.</title>
        <authorList>
            <person name="Luna-Flores C.H."/>
            <person name="Palfreyman R.W."/>
            <person name="Kromer J.O."/>
            <person name="Nielsen L.K."/>
            <person name="Marcellin E."/>
        </authorList>
    </citation>
    <scope>NUCLEOTIDE SEQUENCE [LARGE SCALE GENOMIC DNA]</scope>
    <source>
        <strain evidence="11 13">F3E8</strain>
    </source>
</reference>
<evidence type="ECO:0000259" key="8">
    <source>
        <dbReference type="Pfam" id="PF00924"/>
    </source>
</evidence>
<dbReference type="GeneID" id="88084472"/>
<name>A0A142KM17_9ACTN</name>
<dbReference type="SUPFAM" id="SSF82689">
    <property type="entry name" value="Mechanosensitive channel protein MscS (YggB), C-terminal domain"/>
    <property type="match status" value="1"/>
</dbReference>
<dbReference type="SUPFAM" id="SSF82861">
    <property type="entry name" value="Mechanosensitive channel protein MscS (YggB), transmembrane region"/>
    <property type="match status" value="1"/>
</dbReference>
<reference evidence="10 12" key="2">
    <citation type="submission" date="2016-02" db="EMBL/GenBank/DDBJ databases">
        <title>Complete Genome Sequence of Propionibacterium acidipropionici ATCC 55737.</title>
        <authorList>
            <person name="Luna Flores C.H."/>
            <person name="Nielsen L.K."/>
            <person name="Marcellin E."/>
        </authorList>
    </citation>
    <scope>NUCLEOTIDE SEQUENCE [LARGE SCALE GENOMIC DNA]</scope>
    <source>
        <strain evidence="10 12">ATCC 55737</strain>
    </source>
</reference>
<keyword evidence="6 7" id="KW-0472">Membrane</keyword>
<proteinExistence type="inferred from homology"/>
<dbReference type="Gene3D" id="2.30.30.60">
    <property type="match status" value="1"/>
</dbReference>
<dbReference type="GO" id="GO:0008381">
    <property type="term" value="F:mechanosensitive monoatomic ion channel activity"/>
    <property type="evidence" value="ECO:0007669"/>
    <property type="project" value="InterPro"/>
</dbReference>
<dbReference type="InterPro" id="IPR023408">
    <property type="entry name" value="MscS_beta-dom_sf"/>
</dbReference>
<evidence type="ECO:0000256" key="6">
    <source>
        <dbReference type="ARBA" id="ARBA00023136"/>
    </source>
</evidence>
<evidence type="ECO:0000256" key="2">
    <source>
        <dbReference type="ARBA" id="ARBA00008017"/>
    </source>
</evidence>
<evidence type="ECO:0000313" key="10">
    <source>
        <dbReference type="EMBL" id="AMS07155.1"/>
    </source>
</evidence>
<dbReference type="PANTHER" id="PTHR30460">
    <property type="entry name" value="MODERATE CONDUCTANCE MECHANOSENSITIVE CHANNEL YBIO"/>
    <property type="match status" value="1"/>
</dbReference>
<dbReference type="EMBL" id="CP015970">
    <property type="protein sequence ID" value="AOZ48360.1"/>
    <property type="molecule type" value="Genomic_DNA"/>
</dbReference>
<dbReference type="Proteomes" id="UP000178666">
    <property type="component" value="Chromosome"/>
</dbReference>
<dbReference type="InterPro" id="IPR049278">
    <property type="entry name" value="MS_channel_C"/>
</dbReference>
<dbReference type="EMBL" id="CP014352">
    <property type="protein sequence ID" value="AMS07155.1"/>
    <property type="molecule type" value="Genomic_DNA"/>
</dbReference>
<evidence type="ECO:0000313" key="12">
    <source>
        <dbReference type="Proteomes" id="UP000075221"/>
    </source>
</evidence>
<organism evidence="10 12">
    <name type="scientific">Acidipropionibacterium acidipropionici</name>
    <dbReference type="NCBI Taxonomy" id="1748"/>
    <lineage>
        <taxon>Bacteria</taxon>
        <taxon>Bacillati</taxon>
        <taxon>Actinomycetota</taxon>
        <taxon>Actinomycetes</taxon>
        <taxon>Propionibacteriales</taxon>
        <taxon>Propionibacteriaceae</taxon>
        <taxon>Acidipropionibacterium</taxon>
    </lineage>
</organism>
<dbReference type="RefSeq" id="WP_051143705.1">
    <property type="nucleotide sequence ID" value="NZ_CP013126.1"/>
</dbReference>
<dbReference type="Proteomes" id="UP000075221">
    <property type="component" value="Chromosome"/>
</dbReference>
<dbReference type="PANTHER" id="PTHR30460:SF0">
    <property type="entry name" value="MODERATE CONDUCTANCE MECHANOSENSITIVE CHANNEL YBIO"/>
    <property type="match status" value="1"/>
</dbReference>
<feature type="domain" description="Mechanosensitive ion channel MscS C-terminal" evidence="9">
    <location>
        <begin position="204"/>
        <end position="288"/>
    </location>
</feature>
<dbReference type="InterPro" id="IPR011066">
    <property type="entry name" value="MscS_channel_C_sf"/>
</dbReference>
<evidence type="ECO:0000256" key="3">
    <source>
        <dbReference type="ARBA" id="ARBA00022475"/>
    </source>
</evidence>
<keyword evidence="5 7" id="KW-1133">Transmembrane helix</keyword>
<keyword evidence="13" id="KW-1185">Reference proteome</keyword>
<dbReference type="FunFam" id="2.30.30.60:FF:000001">
    <property type="entry name" value="MscS Mechanosensitive ion channel"/>
    <property type="match status" value="1"/>
</dbReference>
<dbReference type="InterPro" id="IPR006685">
    <property type="entry name" value="MscS_channel_2nd"/>
</dbReference>
<comment type="subcellular location">
    <subcellularLocation>
        <location evidence="1">Cell membrane</location>
        <topology evidence="1">Multi-pass membrane protein</topology>
    </subcellularLocation>
</comment>
<feature type="transmembrane region" description="Helical" evidence="7">
    <location>
        <begin position="115"/>
        <end position="134"/>
    </location>
</feature>
<keyword evidence="3" id="KW-1003">Cell membrane</keyword>
<accession>A0A142KM17</accession>
<evidence type="ECO:0000313" key="13">
    <source>
        <dbReference type="Proteomes" id="UP000178666"/>
    </source>
</evidence>